<dbReference type="InterPro" id="IPR039598">
    <property type="entry name" value="HMGXB3"/>
</dbReference>
<dbReference type="PANTHER" id="PTHR17609">
    <property type="entry name" value="HMG DOMAIN-CONTAINING PROTEIN 3"/>
    <property type="match status" value="1"/>
</dbReference>
<evidence type="ECO:0000313" key="2">
    <source>
        <dbReference type="EMBL" id="KAK7885891.1"/>
    </source>
</evidence>
<keyword evidence="3" id="KW-1185">Reference proteome</keyword>
<reference evidence="3" key="1">
    <citation type="submission" date="2024-04" db="EMBL/GenBank/DDBJ databases">
        <title>Salinicola lusitanus LLJ914,a marine bacterium isolated from the Okinawa Trough.</title>
        <authorList>
            <person name="Li J."/>
        </authorList>
    </citation>
    <scope>NUCLEOTIDE SEQUENCE [LARGE SCALE GENOMIC DNA]</scope>
</reference>
<dbReference type="EMBL" id="JBBPFD010000019">
    <property type="protein sequence ID" value="KAK7885891.1"/>
    <property type="molecule type" value="Genomic_DNA"/>
</dbReference>
<dbReference type="PANTHER" id="PTHR17609:SF3">
    <property type="entry name" value="SAP DOMAIN-CONTAINING PROTEIN"/>
    <property type="match status" value="1"/>
</dbReference>
<dbReference type="AlphaFoldDB" id="A0AAW0MZI1"/>
<dbReference type="InterPro" id="IPR040648">
    <property type="entry name" value="HMGXB3_CxC4"/>
</dbReference>
<name>A0AAW0MZI1_9GOBI</name>
<gene>
    <name evidence="2" type="ORF">WMY93_025512</name>
</gene>
<feature type="domain" description="HMG" evidence="1">
    <location>
        <begin position="67"/>
        <end position="188"/>
    </location>
</feature>
<accession>A0AAW0MZI1</accession>
<evidence type="ECO:0000313" key="3">
    <source>
        <dbReference type="Proteomes" id="UP001460270"/>
    </source>
</evidence>
<sequence>MPAILMDINGDIEDVETHVLEAHVLETNDDSNITSNVKTITEYLLSHKKIPMPHDLPVKLRTDEELPPQTFVPSENVCPLCPGPTPPELNTEIITCKAVVYGIKYIHKGSSVAVKKCPACQNVIRFQEYESGFHNFNNKVFLTMPLCELLLSGLANKTTPGRMLETLTFFNNNTYHHQTIRKAFQHFLALTDFKYEFTCHQCGHNPPIIIADGNWKLAFDIPIGTFKRPEQDSILEEDLEVDITKAWDDLTKALIAEGSLSGTTTNPYKQKLSHSTLAPWMGENTRYGNVLPKTEIKKAMGKKRDTAISKAAQNVNEDTIRELIESKKPLRKDLQDACHALGVSSDGSVTDLIIKLEELLNFRDVYPKLFVKIQKAGGGVLHFSCIHGVVYYMNFLFWKEELAGIRYSLCQMNEDHFKHILRIVIELHNLKINRQFKHEMETLCHTELFIGPQGILGLTSEKNRLGPAKTTPNPAFDQNAGCTDPILGSDIGADPGNFAGSGIDSMILVQ</sequence>
<organism evidence="2 3">
    <name type="scientific">Mugilogobius chulae</name>
    <name type="common">yellowstripe goby</name>
    <dbReference type="NCBI Taxonomy" id="88201"/>
    <lineage>
        <taxon>Eukaryota</taxon>
        <taxon>Metazoa</taxon>
        <taxon>Chordata</taxon>
        <taxon>Craniata</taxon>
        <taxon>Vertebrata</taxon>
        <taxon>Euteleostomi</taxon>
        <taxon>Actinopterygii</taxon>
        <taxon>Neopterygii</taxon>
        <taxon>Teleostei</taxon>
        <taxon>Neoteleostei</taxon>
        <taxon>Acanthomorphata</taxon>
        <taxon>Gobiaria</taxon>
        <taxon>Gobiiformes</taxon>
        <taxon>Gobioidei</taxon>
        <taxon>Gobiidae</taxon>
        <taxon>Gobionellinae</taxon>
        <taxon>Mugilogobius</taxon>
    </lineage>
</organism>
<protein>
    <recommendedName>
        <fullName evidence="1">HMG domain-containing protein</fullName>
    </recommendedName>
</protein>
<dbReference type="Proteomes" id="UP001460270">
    <property type="component" value="Unassembled WGS sequence"/>
</dbReference>
<proteinExistence type="predicted"/>
<dbReference type="Pfam" id="PF18717">
    <property type="entry name" value="CxC4"/>
    <property type="match status" value="1"/>
</dbReference>
<evidence type="ECO:0000259" key="1">
    <source>
        <dbReference type="Pfam" id="PF18717"/>
    </source>
</evidence>
<comment type="caution">
    <text evidence="2">The sequence shown here is derived from an EMBL/GenBank/DDBJ whole genome shotgun (WGS) entry which is preliminary data.</text>
</comment>